<proteinExistence type="predicted"/>
<evidence type="ECO:0000313" key="2">
    <source>
        <dbReference type="Proteomes" id="UP001162501"/>
    </source>
</evidence>
<feature type="non-terminal residue" evidence="1">
    <location>
        <position position="1"/>
    </location>
</feature>
<accession>A0AC59Y2I2</accession>
<protein>
    <submittedName>
        <fullName evidence="1">Uncharacterized protein</fullName>
    </submittedName>
</protein>
<feature type="non-terminal residue" evidence="1">
    <location>
        <position position="61"/>
    </location>
</feature>
<dbReference type="EMBL" id="OX596085">
    <property type="protein sequence ID" value="CAM9325912.1"/>
    <property type="molecule type" value="Genomic_DNA"/>
</dbReference>
<name>A0AC59Y2I2_RANTA</name>
<reference evidence="1" key="1">
    <citation type="submission" date="2023-05" db="EMBL/GenBank/DDBJ databases">
        <authorList>
            <consortium name="ELIXIR-Norway"/>
        </authorList>
    </citation>
    <scope>NUCLEOTIDE SEQUENCE</scope>
</reference>
<organism evidence="1 2">
    <name type="scientific">Rangifer tarandus platyrhynchus</name>
    <name type="common">Svalbard reindeer</name>
    <dbReference type="NCBI Taxonomy" id="3082113"/>
    <lineage>
        <taxon>Eukaryota</taxon>
        <taxon>Metazoa</taxon>
        <taxon>Chordata</taxon>
        <taxon>Craniata</taxon>
        <taxon>Vertebrata</taxon>
        <taxon>Euteleostomi</taxon>
        <taxon>Mammalia</taxon>
        <taxon>Eutheria</taxon>
        <taxon>Laurasiatheria</taxon>
        <taxon>Artiodactyla</taxon>
        <taxon>Ruminantia</taxon>
        <taxon>Pecora</taxon>
        <taxon>Cervidae</taxon>
        <taxon>Odocoileinae</taxon>
        <taxon>Rangifer</taxon>
    </lineage>
</organism>
<gene>
    <name evidence="1" type="ORF">MRATA1EN22A_LOCUS991</name>
</gene>
<reference evidence="1" key="2">
    <citation type="submission" date="2025-03" db="EMBL/GenBank/DDBJ databases">
        <authorList>
            <consortium name="ELIXIR-Norway"/>
            <consortium name="Elixir Norway"/>
        </authorList>
    </citation>
    <scope>NUCLEOTIDE SEQUENCE</scope>
</reference>
<evidence type="ECO:0000313" key="1">
    <source>
        <dbReference type="EMBL" id="CAM9325912.1"/>
    </source>
</evidence>
<dbReference type="Proteomes" id="UP001162501">
    <property type="component" value="Chromosome 1"/>
</dbReference>
<sequence length="61" mass="6851">SWGLLKLMPIESALNKLYFSFLSTGDRLPTLPQKRGFWRVRLLHVPSAPRGLGEQERGGDG</sequence>